<evidence type="ECO:0000313" key="2">
    <source>
        <dbReference type="EMBL" id="QRD01953.1"/>
    </source>
</evidence>
<dbReference type="CDD" id="cd18186">
    <property type="entry name" value="BTB_POZ_ZBTB_KLHL-like"/>
    <property type="match status" value="1"/>
</dbReference>
<dbReference type="AlphaFoldDB" id="A0A7U2I736"/>
<accession>A0A7U2I736</accession>
<proteinExistence type="predicted"/>
<dbReference type="PANTHER" id="PTHR47843">
    <property type="entry name" value="BTB DOMAIN-CONTAINING PROTEIN-RELATED"/>
    <property type="match status" value="1"/>
</dbReference>
<dbReference type="VEuPathDB" id="FungiDB:JI435_439970"/>
<gene>
    <name evidence="2" type="ORF">JI435_439970</name>
</gene>
<dbReference type="Proteomes" id="UP000663193">
    <property type="component" value="Chromosome 13"/>
</dbReference>
<dbReference type="Pfam" id="PF00651">
    <property type="entry name" value="BTB"/>
    <property type="match status" value="1"/>
</dbReference>
<dbReference type="OrthoDB" id="194443at2759"/>
<keyword evidence="3" id="KW-1185">Reference proteome</keyword>
<dbReference type="PANTHER" id="PTHR47843:SF2">
    <property type="entry name" value="BTB DOMAIN-CONTAINING PROTEIN"/>
    <property type="match status" value="1"/>
</dbReference>
<evidence type="ECO:0000313" key="3">
    <source>
        <dbReference type="Proteomes" id="UP000663193"/>
    </source>
</evidence>
<feature type="domain" description="BTB" evidence="1">
    <location>
        <begin position="14"/>
        <end position="85"/>
    </location>
</feature>
<protein>
    <recommendedName>
        <fullName evidence="1">BTB domain-containing protein</fullName>
    </recommendedName>
</protein>
<evidence type="ECO:0000259" key="1">
    <source>
        <dbReference type="PROSITE" id="PS50097"/>
    </source>
</evidence>
<name>A0A7U2I736_PHANO</name>
<reference evidence="3" key="1">
    <citation type="journal article" date="2021" name="BMC Genomics">
        <title>Chromosome-level genome assembly and manually-curated proteome of model necrotroph Parastagonospora nodorum Sn15 reveals a genome-wide trove of candidate effector homologs, and redundancy of virulence-related functions within an accessory chromosome.</title>
        <authorList>
            <person name="Bertazzoni S."/>
            <person name="Jones D.A.B."/>
            <person name="Phan H.T."/>
            <person name="Tan K.-C."/>
            <person name="Hane J.K."/>
        </authorList>
    </citation>
    <scope>NUCLEOTIDE SEQUENCE [LARGE SCALE GENOMIC DNA]</scope>
    <source>
        <strain evidence="3">SN15 / ATCC MYA-4574 / FGSC 10173)</strain>
    </source>
</reference>
<dbReference type="PROSITE" id="PS50097">
    <property type="entry name" value="BTB"/>
    <property type="match status" value="1"/>
</dbReference>
<dbReference type="InterPro" id="IPR011333">
    <property type="entry name" value="SKP1/BTB/POZ_sf"/>
</dbReference>
<dbReference type="EMBL" id="CP069035">
    <property type="protein sequence ID" value="QRD01953.1"/>
    <property type="molecule type" value="Genomic_DNA"/>
</dbReference>
<dbReference type="InterPro" id="IPR000210">
    <property type="entry name" value="BTB/POZ_dom"/>
</dbReference>
<sequence>MLPFTDGLLKSVSLDGTIILEIGPDRLKYYVHKALLVHYSEYFRNALKGPWKEAEEGVVKLVDVQPAAVNIFMHWLYIQDLPREHDFRAWEDILARERQTNFEIAMIRAYAFADRFLIPTFRRAINKTIVEYFKCGDPALVCNIPDLATEAFSKIPADRPILQFLVDEYCYWWTVGCETSDPPINLKEAPPAFLARSVRSYRTLLEYSRAGNGVNQCCYYEHTDEQEASACGKLHM</sequence>
<dbReference type="SUPFAM" id="SSF54695">
    <property type="entry name" value="POZ domain"/>
    <property type="match status" value="1"/>
</dbReference>
<dbReference type="Gene3D" id="3.30.710.10">
    <property type="entry name" value="Potassium Channel Kv1.1, Chain A"/>
    <property type="match status" value="1"/>
</dbReference>
<organism evidence="2 3">
    <name type="scientific">Phaeosphaeria nodorum (strain SN15 / ATCC MYA-4574 / FGSC 10173)</name>
    <name type="common">Glume blotch fungus</name>
    <name type="synonym">Parastagonospora nodorum</name>
    <dbReference type="NCBI Taxonomy" id="321614"/>
    <lineage>
        <taxon>Eukaryota</taxon>
        <taxon>Fungi</taxon>
        <taxon>Dikarya</taxon>
        <taxon>Ascomycota</taxon>
        <taxon>Pezizomycotina</taxon>
        <taxon>Dothideomycetes</taxon>
        <taxon>Pleosporomycetidae</taxon>
        <taxon>Pleosporales</taxon>
        <taxon>Pleosporineae</taxon>
        <taxon>Phaeosphaeriaceae</taxon>
        <taxon>Parastagonospora</taxon>
    </lineage>
</organism>